<name>A0A6G9XV81_NOCBR</name>
<accession>A0A6G9XV81</accession>
<reference evidence="2 3" key="1">
    <citation type="journal article" date="2019" name="ACS Chem. Biol.">
        <title>Identification and Mobilization of a Cryptic Antibiotic Biosynthesis Gene Locus from a Human-Pathogenic Nocardia Isolate.</title>
        <authorList>
            <person name="Herisse M."/>
            <person name="Ishida K."/>
            <person name="Porter J.L."/>
            <person name="Howden B."/>
            <person name="Hertweck C."/>
            <person name="Stinear T.P."/>
            <person name="Pidot S.J."/>
        </authorList>
    </citation>
    <scope>NUCLEOTIDE SEQUENCE [LARGE SCALE GENOMIC DNA]</scope>
    <source>
        <strain evidence="2 3">AUSMDU00024985</strain>
    </source>
</reference>
<dbReference type="Pfam" id="PF24315">
    <property type="entry name" value="DUF7489"/>
    <property type="match status" value="1"/>
</dbReference>
<dbReference type="AlphaFoldDB" id="A0A6G9XV81"/>
<dbReference type="InterPro" id="IPR055912">
    <property type="entry name" value="DUF7489"/>
</dbReference>
<organism evidence="2 3">
    <name type="scientific">Nocardia brasiliensis</name>
    <dbReference type="NCBI Taxonomy" id="37326"/>
    <lineage>
        <taxon>Bacteria</taxon>
        <taxon>Bacillati</taxon>
        <taxon>Actinomycetota</taxon>
        <taxon>Actinomycetes</taxon>
        <taxon>Mycobacteriales</taxon>
        <taxon>Nocardiaceae</taxon>
        <taxon>Nocardia</taxon>
    </lineage>
</organism>
<dbReference type="Proteomes" id="UP000501705">
    <property type="component" value="Chromosome"/>
</dbReference>
<dbReference type="EMBL" id="CP046171">
    <property type="protein sequence ID" value="QIS04834.1"/>
    <property type="molecule type" value="Genomic_DNA"/>
</dbReference>
<protein>
    <recommendedName>
        <fullName evidence="1">DUF7489 domain-containing protein</fullName>
    </recommendedName>
</protein>
<proteinExistence type="predicted"/>
<evidence type="ECO:0000313" key="2">
    <source>
        <dbReference type="EMBL" id="QIS04834.1"/>
    </source>
</evidence>
<dbReference type="RefSeq" id="WP_167463935.1">
    <property type="nucleotide sequence ID" value="NZ_CP046171.1"/>
</dbReference>
<sequence>MTQQEWHGTVVEKSRGLLDGSNLYRRLVVRLDDGSTIKVRVNRSLWNSLEPGDAVSKRAGADPTKG</sequence>
<gene>
    <name evidence="2" type="ORF">F5X71_23095</name>
</gene>
<evidence type="ECO:0000313" key="3">
    <source>
        <dbReference type="Proteomes" id="UP000501705"/>
    </source>
</evidence>
<feature type="domain" description="DUF7489" evidence="1">
    <location>
        <begin position="2"/>
        <end position="65"/>
    </location>
</feature>
<evidence type="ECO:0000259" key="1">
    <source>
        <dbReference type="Pfam" id="PF24315"/>
    </source>
</evidence>